<protein>
    <submittedName>
        <fullName evidence="1">Uncharacterized protein</fullName>
    </submittedName>
</protein>
<name>A0A7X6HXL1_9ACTN</name>
<sequence>MSPGVFGWHRDTLTRLRAPETTDTYGNPTRDWSAAGRLEMPGWRVQPMQGSRATAAETIPREGLARMRRCFGPPGADVLTTDRVEWQGETWRIEGDVDLWRSPTGRLDHTELIISRMEG</sequence>
<organism evidence="1 2">
    <name type="scientific">Streptomyces lonarensis</name>
    <dbReference type="NCBI Taxonomy" id="700599"/>
    <lineage>
        <taxon>Bacteria</taxon>
        <taxon>Bacillati</taxon>
        <taxon>Actinomycetota</taxon>
        <taxon>Actinomycetes</taxon>
        <taxon>Kitasatosporales</taxon>
        <taxon>Streptomycetaceae</taxon>
        <taxon>Streptomyces</taxon>
    </lineage>
</organism>
<dbReference type="Proteomes" id="UP000578686">
    <property type="component" value="Unassembled WGS sequence"/>
</dbReference>
<evidence type="ECO:0000313" key="1">
    <source>
        <dbReference type="EMBL" id="NJQ04289.1"/>
    </source>
</evidence>
<evidence type="ECO:0000313" key="2">
    <source>
        <dbReference type="Proteomes" id="UP000578686"/>
    </source>
</evidence>
<keyword evidence="2" id="KW-1185">Reference proteome</keyword>
<dbReference type="AlphaFoldDB" id="A0A7X6HXL1"/>
<dbReference type="RefSeq" id="WP_167967584.1">
    <property type="nucleotide sequence ID" value="NZ_BHZG01000019.1"/>
</dbReference>
<dbReference type="EMBL" id="JAAVJD010000004">
    <property type="protein sequence ID" value="NJQ04289.1"/>
    <property type="molecule type" value="Genomic_DNA"/>
</dbReference>
<accession>A0A7X6HXL1</accession>
<gene>
    <name evidence="1" type="ORF">HCN56_01525</name>
</gene>
<proteinExistence type="predicted"/>
<reference evidence="1 2" key="1">
    <citation type="submission" date="2020-03" db="EMBL/GenBank/DDBJ databases">
        <title>Draft genome of Streptomyces sp. ventii, isolated from the Axial Seamount in the Pacific Ocean, and resequencing of the two type strains Streptomyces lonarensis strain NCL 716 and Streptomyces bohaiensis strain 11A07.</title>
        <authorList>
            <person name="Loughran R.M."/>
            <person name="Pfannmuller K.M."/>
            <person name="Wasson B.J."/>
            <person name="Deadmond M.C."/>
            <person name="Paddock B.E."/>
            <person name="Koyack M.J."/>
            <person name="Gallegos D.A."/>
            <person name="Mitchell E.A."/>
            <person name="Ushijima B."/>
            <person name="Saw J.H."/>
            <person name="Mcphail K.L."/>
            <person name="Videau P."/>
        </authorList>
    </citation>
    <scope>NUCLEOTIDE SEQUENCE [LARGE SCALE GENOMIC DNA]</scope>
    <source>
        <strain evidence="1 2">NCL716</strain>
    </source>
</reference>
<comment type="caution">
    <text evidence="1">The sequence shown here is derived from an EMBL/GenBank/DDBJ whole genome shotgun (WGS) entry which is preliminary data.</text>
</comment>